<reference evidence="1" key="1">
    <citation type="journal article" date="2023" name="GigaByte">
        <title>Genome assembly of the bearded iris, Iris pallida Lam.</title>
        <authorList>
            <person name="Bruccoleri R.E."/>
            <person name="Oakeley E.J."/>
            <person name="Faust A.M.E."/>
            <person name="Altorfer M."/>
            <person name="Dessus-Babus S."/>
            <person name="Burckhardt D."/>
            <person name="Oertli M."/>
            <person name="Naumann U."/>
            <person name="Petersen F."/>
            <person name="Wong J."/>
        </authorList>
    </citation>
    <scope>NUCLEOTIDE SEQUENCE</scope>
    <source>
        <strain evidence="1">GSM-AAB239-AS_SAM_17_03QT</strain>
    </source>
</reference>
<dbReference type="Proteomes" id="UP001140949">
    <property type="component" value="Unassembled WGS sequence"/>
</dbReference>
<accession>A0AAX6HKX8</accession>
<comment type="caution">
    <text evidence="1">The sequence shown here is derived from an EMBL/GenBank/DDBJ whole genome shotgun (WGS) entry which is preliminary data.</text>
</comment>
<dbReference type="AlphaFoldDB" id="A0AAX6HKX8"/>
<gene>
    <name evidence="1" type="ORF">M6B38_305995</name>
</gene>
<reference evidence="1" key="2">
    <citation type="submission" date="2023-04" db="EMBL/GenBank/DDBJ databases">
        <authorList>
            <person name="Bruccoleri R.E."/>
            <person name="Oakeley E.J."/>
            <person name="Faust A.-M."/>
            <person name="Dessus-Babus S."/>
            <person name="Altorfer M."/>
            <person name="Burckhardt D."/>
            <person name="Oertli M."/>
            <person name="Naumann U."/>
            <person name="Petersen F."/>
            <person name="Wong J."/>
        </authorList>
    </citation>
    <scope>NUCLEOTIDE SEQUENCE</scope>
    <source>
        <strain evidence="1">GSM-AAB239-AS_SAM_17_03QT</strain>
        <tissue evidence="1">Leaf</tissue>
    </source>
</reference>
<dbReference type="EMBL" id="JANAVB010008599">
    <property type="protein sequence ID" value="KAJ6841412.1"/>
    <property type="molecule type" value="Genomic_DNA"/>
</dbReference>
<sequence>MDRENRIVLFFFFCTIKRYTLEYELEDNLGFEWLYSNSKN</sequence>
<evidence type="ECO:0000313" key="1">
    <source>
        <dbReference type="EMBL" id="KAJ6841412.1"/>
    </source>
</evidence>
<evidence type="ECO:0000313" key="2">
    <source>
        <dbReference type="Proteomes" id="UP001140949"/>
    </source>
</evidence>
<keyword evidence="2" id="KW-1185">Reference proteome</keyword>
<protein>
    <submittedName>
        <fullName evidence="1">Uncharacterized protein</fullName>
    </submittedName>
</protein>
<proteinExistence type="predicted"/>
<organism evidence="1 2">
    <name type="scientific">Iris pallida</name>
    <name type="common">Sweet iris</name>
    <dbReference type="NCBI Taxonomy" id="29817"/>
    <lineage>
        <taxon>Eukaryota</taxon>
        <taxon>Viridiplantae</taxon>
        <taxon>Streptophyta</taxon>
        <taxon>Embryophyta</taxon>
        <taxon>Tracheophyta</taxon>
        <taxon>Spermatophyta</taxon>
        <taxon>Magnoliopsida</taxon>
        <taxon>Liliopsida</taxon>
        <taxon>Asparagales</taxon>
        <taxon>Iridaceae</taxon>
        <taxon>Iridoideae</taxon>
        <taxon>Irideae</taxon>
        <taxon>Iris</taxon>
    </lineage>
</organism>
<name>A0AAX6HKX8_IRIPA</name>